<gene>
    <name evidence="3" type="ordered locus">Mahau_2534</name>
</gene>
<dbReference type="STRING" id="697281.Mahau_2534"/>
<feature type="chain" id="PRO_5003304147" evidence="2">
    <location>
        <begin position="26"/>
        <end position="412"/>
    </location>
</feature>
<dbReference type="HOGENOM" id="CLU_666981_0_0_9"/>
<dbReference type="RefSeq" id="WP_013782106.1">
    <property type="nucleotide sequence ID" value="NC_015520.1"/>
</dbReference>
<dbReference type="EMBL" id="CP002360">
    <property type="protein sequence ID" value="AEE97683.1"/>
    <property type="molecule type" value="Genomic_DNA"/>
</dbReference>
<feature type="region of interest" description="Disordered" evidence="1">
    <location>
        <begin position="64"/>
        <end position="84"/>
    </location>
</feature>
<evidence type="ECO:0000256" key="1">
    <source>
        <dbReference type="SAM" id="MobiDB-lite"/>
    </source>
</evidence>
<evidence type="ECO:0000313" key="4">
    <source>
        <dbReference type="Proteomes" id="UP000008457"/>
    </source>
</evidence>
<dbReference type="Proteomes" id="UP000008457">
    <property type="component" value="Chromosome"/>
</dbReference>
<protein>
    <submittedName>
        <fullName evidence="3">Uncharacterized protein</fullName>
    </submittedName>
</protein>
<accession>F3ZXK2</accession>
<sequence>MKKLMPIILISLAAVAGTFIGTSLANQPRITVPDAVVKDEKEAQQNNISSSQDAVTLTLQKQDKTDTQQNMTGDAHKQDVAEQAAPQEQNIVLQDNEISQKQDAALQDAGVEQSQDEPHIQRPLFSSIYTPQKDVFEFEEIPIGITRDIDAVIAFIMGHPVDQSAEKVIIDATSTVDVELERQMKNNKELFTIAENSLSPEDYRLYTRNKMRLEALEFGVPWIQPSGGRWNLQLDVVHDDTFADPDIWGEPQVDTTILPGRPQDVYQGVELLLDKRFWVLKDYWKPLDEGETDVGYDTEIVIAGDVSLKKYTDAVIKSLFANYDTDALLQRIDLWRQLDWSKIITGYRALWTVPMRDGERVGDLYFWYKIIPDTIVPQPIEIITITRYDEEWLYGDGKSVEEVLKEQKKWEQ</sequence>
<name>F3ZXK2_MAHA5</name>
<organism evidence="3 4">
    <name type="scientific">Mahella australiensis (strain DSM 15567 / CIP 107919 / 50-1 BON)</name>
    <dbReference type="NCBI Taxonomy" id="697281"/>
    <lineage>
        <taxon>Bacteria</taxon>
        <taxon>Bacillati</taxon>
        <taxon>Bacillota</taxon>
        <taxon>Clostridia</taxon>
        <taxon>Thermoanaerobacterales</taxon>
        <taxon>Thermoanaerobacterales Family IV. Incertae Sedis</taxon>
        <taxon>Mahella</taxon>
    </lineage>
</organism>
<dbReference type="AlphaFoldDB" id="F3ZXK2"/>
<evidence type="ECO:0000256" key="2">
    <source>
        <dbReference type="SAM" id="SignalP"/>
    </source>
</evidence>
<keyword evidence="4" id="KW-1185">Reference proteome</keyword>
<reference evidence="3 4" key="2">
    <citation type="journal article" date="2011" name="Stand. Genomic Sci.">
        <title>Complete genome sequence of Mahella australiensis type strain (50-1 BON).</title>
        <authorList>
            <person name="Sikorski J."/>
            <person name="Teshima H."/>
            <person name="Nolan M."/>
            <person name="Lucas S."/>
            <person name="Hammon N."/>
            <person name="Deshpande S."/>
            <person name="Cheng J.F."/>
            <person name="Pitluck S."/>
            <person name="Liolios K."/>
            <person name="Pagani I."/>
            <person name="Ivanova N."/>
            <person name="Huntemann M."/>
            <person name="Mavromatis K."/>
            <person name="Ovchinikova G."/>
            <person name="Pati A."/>
            <person name="Tapia R."/>
            <person name="Han C."/>
            <person name="Goodwin L."/>
            <person name="Chen A."/>
            <person name="Palaniappan K."/>
            <person name="Land M."/>
            <person name="Hauser L."/>
            <person name="Ngatchou-Djao O.D."/>
            <person name="Rohde M."/>
            <person name="Pukall R."/>
            <person name="Spring S."/>
            <person name="Abt B."/>
            <person name="Goker M."/>
            <person name="Detter J.C."/>
            <person name="Woyke T."/>
            <person name="Bristow J."/>
            <person name="Markowitz V."/>
            <person name="Hugenholtz P."/>
            <person name="Eisen J.A."/>
            <person name="Kyrpides N.C."/>
            <person name="Klenk H.P."/>
            <person name="Lapidus A."/>
        </authorList>
    </citation>
    <scope>NUCLEOTIDE SEQUENCE [LARGE SCALE GENOMIC DNA]</scope>
    <source>
        <strain evidence="4">DSM 15567 / CIP 107919 / 50-1 BON</strain>
    </source>
</reference>
<feature type="signal peptide" evidence="2">
    <location>
        <begin position="1"/>
        <end position="25"/>
    </location>
</feature>
<dbReference type="KEGG" id="mas:Mahau_2534"/>
<keyword evidence="2" id="KW-0732">Signal</keyword>
<reference evidence="4" key="1">
    <citation type="submission" date="2010-11" db="EMBL/GenBank/DDBJ databases">
        <title>The complete genome of Mahella australiensis DSM 15567.</title>
        <authorList>
            <consortium name="US DOE Joint Genome Institute (JGI-PGF)"/>
            <person name="Lucas S."/>
            <person name="Copeland A."/>
            <person name="Lapidus A."/>
            <person name="Bruce D."/>
            <person name="Goodwin L."/>
            <person name="Pitluck S."/>
            <person name="Kyrpides N."/>
            <person name="Mavromatis K."/>
            <person name="Pagani I."/>
            <person name="Ivanova N."/>
            <person name="Teshima H."/>
            <person name="Brettin T."/>
            <person name="Detter J.C."/>
            <person name="Han C."/>
            <person name="Tapia R."/>
            <person name="Land M."/>
            <person name="Hauser L."/>
            <person name="Markowitz V."/>
            <person name="Cheng J.-F."/>
            <person name="Hugenholtz P."/>
            <person name="Woyke T."/>
            <person name="Wu D."/>
            <person name="Spring S."/>
            <person name="Pukall R."/>
            <person name="Steenblock K."/>
            <person name="Schneider S."/>
            <person name="Klenk H.-P."/>
            <person name="Eisen J.A."/>
        </authorList>
    </citation>
    <scope>NUCLEOTIDE SEQUENCE [LARGE SCALE GENOMIC DNA]</scope>
    <source>
        <strain evidence="4">DSM 15567 / CIP 107919 / 50-1 BON</strain>
    </source>
</reference>
<evidence type="ECO:0000313" key="3">
    <source>
        <dbReference type="EMBL" id="AEE97683.1"/>
    </source>
</evidence>
<proteinExistence type="predicted"/>